<gene>
    <name evidence="1" type="ORF">MRATA1EN22A_LOCUS1640</name>
</gene>
<reference evidence="1" key="1">
    <citation type="submission" date="2023-05" db="EMBL/GenBank/DDBJ databases">
        <authorList>
            <consortium name="ELIXIR-Norway"/>
        </authorList>
    </citation>
    <scope>NUCLEOTIDE SEQUENCE</scope>
</reference>
<dbReference type="EMBL" id="OX596094">
    <property type="protein sequence ID" value="CAM9374915.1"/>
    <property type="molecule type" value="Genomic_DNA"/>
</dbReference>
<reference evidence="1" key="2">
    <citation type="submission" date="2025-03" db="EMBL/GenBank/DDBJ databases">
        <authorList>
            <consortium name="ELIXIR-Norway"/>
            <consortium name="Elixir Norway"/>
        </authorList>
    </citation>
    <scope>NUCLEOTIDE SEQUENCE</scope>
</reference>
<sequence>MARLPLLLLLLLGGLGSRGFPATSETQDQDMEMVQKYLQNYYSLEVGTSRFERQRNHGSMIEKLKQMQEFFGLKVTGKIDADTLDIVRKPRCGVPDVSSQDELTPGNPRWQSTHLTYRVENYTPDLSRADMEQAVEKAFQLWSSASPLTFTKVSEGQADIMISFVRGDHGDNSPFDGPDGILAHAFQPGPGIGGDVHFDAEETWTKTPENYNLFPVAAHEFGHSLGLAHSSDPGALMYPNYAFSDPSTYRLHQDDINGIQAIYGTSSNPVQPTGPTTPTACDPRLTFDAVTTLRGEKLFFKDKYVWRKHPRLRMIEFNLISLYWPSLPNGIQAAYEDFDRDLIFVFKGTQYWALSGYDTQQGYPKHISNYGFPSSVQAIDAAVSYRRKTYFFVNYQFWRYDDQSQSMEPGYPQSIENFFPGIKSRVDAVFQENAFFFFFSGPRYHAFDFHARRITRVDESNRWLNCRYS</sequence>
<evidence type="ECO:0000313" key="1">
    <source>
        <dbReference type="EMBL" id="CAM9374915.1"/>
    </source>
</evidence>
<dbReference type="Proteomes" id="UP001162501">
    <property type="component" value="Chromosome 10"/>
</dbReference>
<evidence type="ECO:0000313" key="2">
    <source>
        <dbReference type="Proteomes" id="UP001162501"/>
    </source>
</evidence>
<protein>
    <submittedName>
        <fullName evidence="1">Uncharacterized protein</fullName>
    </submittedName>
</protein>
<accession>A0AC59Y4E6</accession>
<proteinExistence type="predicted"/>
<organism evidence="1 2">
    <name type="scientific">Rangifer tarandus platyrhynchus</name>
    <name type="common">Svalbard reindeer</name>
    <dbReference type="NCBI Taxonomy" id="3082113"/>
    <lineage>
        <taxon>Eukaryota</taxon>
        <taxon>Metazoa</taxon>
        <taxon>Chordata</taxon>
        <taxon>Craniata</taxon>
        <taxon>Vertebrata</taxon>
        <taxon>Euteleostomi</taxon>
        <taxon>Mammalia</taxon>
        <taxon>Eutheria</taxon>
        <taxon>Laurasiatheria</taxon>
        <taxon>Artiodactyla</taxon>
        <taxon>Ruminantia</taxon>
        <taxon>Pecora</taxon>
        <taxon>Cervidae</taxon>
        <taxon>Odocoileinae</taxon>
        <taxon>Rangifer</taxon>
    </lineage>
</organism>
<name>A0AC59Y4E6_RANTA</name>